<dbReference type="PANTHER" id="PTHR23037:SF32">
    <property type="entry name" value="INTERLEUKIN-4 RECEPTOR SUBUNIT ALPHA"/>
    <property type="match status" value="1"/>
</dbReference>
<dbReference type="Gene3D" id="2.60.40.10">
    <property type="entry name" value="Immunoglobulins"/>
    <property type="match status" value="2"/>
</dbReference>
<dbReference type="InterPro" id="IPR015319">
    <property type="entry name" value="IL-4_rcpt-alpha_N"/>
</dbReference>
<dbReference type="CDD" id="cd00063">
    <property type="entry name" value="FN3"/>
    <property type="match status" value="1"/>
</dbReference>
<keyword evidence="9" id="KW-1015">Disulfide bond</keyword>
<dbReference type="Pfam" id="PF00041">
    <property type="entry name" value="fn3"/>
    <property type="match status" value="1"/>
</dbReference>
<dbReference type="InterPro" id="IPR003531">
    <property type="entry name" value="Hempt_rcpt_S_F1_CS"/>
</dbReference>
<dbReference type="Proteomes" id="UP001652622">
    <property type="component" value="Unplaced"/>
</dbReference>
<dbReference type="PROSITE" id="PS01355">
    <property type="entry name" value="HEMATOPO_REC_S_F1"/>
    <property type="match status" value="1"/>
</dbReference>
<feature type="region of interest" description="Disordered" evidence="13">
    <location>
        <begin position="549"/>
        <end position="576"/>
    </location>
</feature>
<evidence type="ECO:0000256" key="3">
    <source>
        <dbReference type="ARBA" id="ARBA00018975"/>
    </source>
</evidence>
<keyword evidence="6" id="KW-0732">Signal</keyword>
<feature type="region of interest" description="Disordered" evidence="13">
    <location>
        <begin position="651"/>
        <end position="686"/>
    </location>
</feature>
<evidence type="ECO:0000256" key="10">
    <source>
        <dbReference type="ARBA" id="ARBA00023170"/>
    </source>
</evidence>
<comment type="subcellular location">
    <subcellularLocation>
        <location evidence="1">Membrane</location>
        <topology evidence="1">Single-pass type I membrane protein</topology>
    </subcellularLocation>
</comment>
<comment type="similarity">
    <text evidence="2">Belongs to the type I cytokine receptor family. Type 4 subfamily.</text>
</comment>
<evidence type="ECO:0000256" key="9">
    <source>
        <dbReference type="ARBA" id="ARBA00023157"/>
    </source>
</evidence>
<dbReference type="GeneID" id="117667340"/>
<evidence type="ECO:0000256" key="14">
    <source>
        <dbReference type="SAM" id="Phobius"/>
    </source>
</evidence>
<dbReference type="AlphaFoldDB" id="A0A6P9CAW2"/>
<reference evidence="17" key="1">
    <citation type="submission" date="2025-08" db="UniProtKB">
        <authorList>
            <consortium name="RefSeq"/>
        </authorList>
    </citation>
    <scope>IDENTIFICATION</scope>
    <source>
        <tissue evidence="17">Blood</tissue>
    </source>
</reference>
<feature type="domain" description="Fibronectin type-III" evidence="15">
    <location>
        <begin position="343"/>
        <end position="442"/>
    </location>
</feature>
<sequence length="810" mass="88270">MAGGGGASARALRAGQLVSAPPPLSGATSGGWTEACSSPRAPPFRSWLVRRRRLDGVFTLPDPGPPKGLSTPRTPLFAKGRRRTAERNPGRLGNAGRVRGALRLLEPAATERQERRGAGGMPARQGRLCSPGPVAPRADRPSPLPSQRARRRRPASLPSLGPSRRRLRPRGPPSLPCPSAEEGAGRPGSLLGSRGRRGSGRLPAPAARTDGASRAAMGSWRSVAAAAGLLCLLWHLASSKDVQVDCYNDYVTTLVCRWKVDAITNCTAEFKVLYQRLFFAENPRECPLKKVQGHRSAPWCVCVILADNFRRARYNISLARTENNAKVWSNESLDMDSVVKPRPLINLRVEKNKKDRTFILTWKRDYNDSNPLQNIAAKYEVAYWPKNHTEQIINVPEDSSRHMIFADKLRSDSTYEASVRYKLKYWTEPWSEWSATCEWLNDFEPSSEKQSWTSILWLCMMIISLILFCYLCLLWVKRKWWDVIPSPRKSKMAEDITAGKWLWVFGKMETAPYRRPFPSKGGADLPRQPLSVNREPFLIPEEVFLSKGSLTTDSSAGGVKPGSPEEAEEETEQVPHEDAVAGLFRDLLRGVLSMGDPGPPTTSAQSCSAPEKPACLQGLCQPAYQACRVEPEGSGLELPLSGRGPYASEGHADWLPGLESSPADPSCATLPQAKSSPAAPSAPGYKSFSSLEAQPVSGFCPAWSQWPCLAPEDQSQQAWGSTKPGLLPLPDTSGGFPAGQDSFPLYGAAARGMWLFPAQQGEALAASALRASGGPESLPGPKAAFFSSYRAFNCALQSSLASPELSMEPV</sequence>
<dbReference type="SUPFAM" id="SSF49265">
    <property type="entry name" value="Fibronectin type III"/>
    <property type="match status" value="2"/>
</dbReference>
<evidence type="ECO:0000256" key="8">
    <source>
        <dbReference type="ARBA" id="ARBA00023136"/>
    </source>
</evidence>
<feature type="region of interest" description="Disordered" evidence="13">
    <location>
        <begin position="18"/>
        <end position="45"/>
    </location>
</feature>
<dbReference type="KEGG" id="pgut:117667340"/>
<accession>A0A6P9CAW2</accession>
<dbReference type="Pfam" id="PF09238">
    <property type="entry name" value="IL4Ra_N"/>
    <property type="match status" value="1"/>
</dbReference>
<evidence type="ECO:0000256" key="1">
    <source>
        <dbReference type="ARBA" id="ARBA00004479"/>
    </source>
</evidence>
<dbReference type="RefSeq" id="XP_034276531.2">
    <property type="nucleotide sequence ID" value="XM_034420640.2"/>
</dbReference>
<evidence type="ECO:0000256" key="7">
    <source>
        <dbReference type="ARBA" id="ARBA00022989"/>
    </source>
</evidence>
<gene>
    <name evidence="17" type="primary">IL4R</name>
</gene>
<keyword evidence="11" id="KW-0325">Glycoprotein</keyword>
<evidence type="ECO:0000313" key="17">
    <source>
        <dbReference type="RefSeq" id="XP_034276531.2"/>
    </source>
</evidence>
<evidence type="ECO:0000256" key="5">
    <source>
        <dbReference type="ARBA" id="ARBA00022692"/>
    </source>
</evidence>
<keyword evidence="16" id="KW-1185">Reference proteome</keyword>
<keyword evidence="10 17" id="KW-0675">Receptor</keyword>
<dbReference type="PROSITE" id="PS50853">
    <property type="entry name" value="FN3"/>
    <property type="match status" value="1"/>
</dbReference>
<proteinExistence type="inferred from homology"/>
<feature type="region of interest" description="Disordered" evidence="13">
    <location>
        <begin position="58"/>
        <end position="211"/>
    </location>
</feature>
<dbReference type="GO" id="GO:0004896">
    <property type="term" value="F:cytokine receptor activity"/>
    <property type="evidence" value="ECO:0007669"/>
    <property type="project" value="InterPro"/>
</dbReference>
<evidence type="ECO:0000256" key="6">
    <source>
        <dbReference type="ARBA" id="ARBA00022729"/>
    </source>
</evidence>
<dbReference type="GO" id="GO:0009897">
    <property type="term" value="C:external side of plasma membrane"/>
    <property type="evidence" value="ECO:0007669"/>
    <property type="project" value="TreeGrafter"/>
</dbReference>
<feature type="transmembrane region" description="Helical" evidence="14">
    <location>
        <begin position="455"/>
        <end position="476"/>
    </location>
</feature>
<dbReference type="InterPro" id="IPR003961">
    <property type="entry name" value="FN3_dom"/>
</dbReference>
<dbReference type="InterPro" id="IPR013783">
    <property type="entry name" value="Ig-like_fold"/>
</dbReference>
<dbReference type="InterPro" id="IPR036116">
    <property type="entry name" value="FN3_sf"/>
</dbReference>
<protein>
    <recommendedName>
        <fullName evidence="3">Interleukin-4 receptor subunit alpha</fullName>
    </recommendedName>
</protein>
<comment type="function">
    <text evidence="12">Receptor for both interleukin 4 and interleukin 13. Couples to the JAK1/2/3-STAT6 pathway. The IL4 response is involved in promoting Th2 differentiation. The IL4/IL13 responses are involved in regulating IgE production and, chemokine and mucus production at sites of allergic inflammation. In certain cell types, can signal through activation of insulin receptor substrates, IRS1/IRS2.</text>
</comment>
<name>A0A6P9CAW2_PANGU</name>
<organism evidence="16 17">
    <name type="scientific">Pantherophis guttatus</name>
    <name type="common">Corn snake</name>
    <name type="synonym">Elaphe guttata</name>
    <dbReference type="NCBI Taxonomy" id="94885"/>
    <lineage>
        <taxon>Eukaryota</taxon>
        <taxon>Metazoa</taxon>
        <taxon>Chordata</taxon>
        <taxon>Craniata</taxon>
        <taxon>Vertebrata</taxon>
        <taxon>Euteleostomi</taxon>
        <taxon>Lepidosauria</taxon>
        <taxon>Squamata</taxon>
        <taxon>Bifurcata</taxon>
        <taxon>Unidentata</taxon>
        <taxon>Episquamata</taxon>
        <taxon>Toxicofera</taxon>
        <taxon>Serpentes</taxon>
        <taxon>Colubroidea</taxon>
        <taxon>Colubridae</taxon>
        <taxon>Colubrinae</taxon>
        <taxon>Pantherophis</taxon>
    </lineage>
</organism>
<keyword evidence="5 14" id="KW-0812">Transmembrane</keyword>
<evidence type="ECO:0000256" key="12">
    <source>
        <dbReference type="ARBA" id="ARBA00025115"/>
    </source>
</evidence>
<evidence type="ECO:0000256" key="4">
    <source>
        <dbReference type="ARBA" id="ARBA00022553"/>
    </source>
</evidence>
<evidence type="ECO:0000256" key="2">
    <source>
        <dbReference type="ARBA" id="ARBA00008280"/>
    </source>
</evidence>
<evidence type="ECO:0000256" key="13">
    <source>
        <dbReference type="SAM" id="MobiDB-lite"/>
    </source>
</evidence>
<keyword evidence="7 14" id="KW-1133">Transmembrane helix</keyword>
<evidence type="ECO:0000256" key="11">
    <source>
        <dbReference type="ARBA" id="ARBA00023180"/>
    </source>
</evidence>
<dbReference type="GO" id="GO:0002532">
    <property type="term" value="P:production of molecular mediator involved in inflammatory response"/>
    <property type="evidence" value="ECO:0007669"/>
    <property type="project" value="InterPro"/>
</dbReference>
<evidence type="ECO:0000259" key="15">
    <source>
        <dbReference type="PROSITE" id="PS50853"/>
    </source>
</evidence>
<keyword evidence="4" id="KW-0597">Phosphoprotein</keyword>
<keyword evidence="8 14" id="KW-0472">Membrane</keyword>
<evidence type="ECO:0000313" key="16">
    <source>
        <dbReference type="Proteomes" id="UP001652622"/>
    </source>
</evidence>
<dbReference type="PANTHER" id="PTHR23037">
    <property type="entry name" value="CYTOKINE RECEPTOR"/>
    <property type="match status" value="1"/>
</dbReference>